<evidence type="ECO:0000313" key="2">
    <source>
        <dbReference type="Proteomes" id="UP000008281"/>
    </source>
</evidence>
<dbReference type="HOGENOM" id="CLU_2135840_0_0_1"/>
<name>E3MRA7_CAERE</name>
<proteinExistence type="predicted"/>
<evidence type="ECO:0000313" key="1">
    <source>
        <dbReference type="EMBL" id="EFP07255.1"/>
    </source>
</evidence>
<accession>E3MRA7</accession>
<dbReference type="CTD" id="9799765"/>
<protein>
    <submittedName>
        <fullName evidence="1">Uncharacterized protein</fullName>
    </submittedName>
</protein>
<dbReference type="GeneID" id="9799765"/>
<sequence length="113" mass="12900">MILLVGAVEPVRDLNSLTNLKEFFREVQGRAREKSGRTHPTREFLGFANDGSSFRNPLSTGGGFRTGRSIIWKTSELPSIRGIDRLPQKSKNVTKTVRQKRQLLPNIRQPFHR</sequence>
<gene>
    <name evidence="1" type="ORF">CRE_13495</name>
</gene>
<reference evidence="1" key="1">
    <citation type="submission" date="2007-07" db="EMBL/GenBank/DDBJ databases">
        <title>PCAP assembly of the Caenorhabditis remanei genome.</title>
        <authorList>
            <consortium name="The Caenorhabditis remanei Sequencing Consortium"/>
            <person name="Wilson R.K."/>
        </authorList>
    </citation>
    <scope>NUCLEOTIDE SEQUENCE [LARGE SCALE GENOMIC DNA]</scope>
    <source>
        <strain evidence="1">PB4641</strain>
    </source>
</reference>
<dbReference type="RefSeq" id="XP_003101401.2">
    <property type="nucleotide sequence ID" value="XM_003101353.2"/>
</dbReference>
<organism evidence="2">
    <name type="scientific">Caenorhabditis remanei</name>
    <name type="common">Caenorhabditis vulgaris</name>
    <dbReference type="NCBI Taxonomy" id="31234"/>
    <lineage>
        <taxon>Eukaryota</taxon>
        <taxon>Metazoa</taxon>
        <taxon>Ecdysozoa</taxon>
        <taxon>Nematoda</taxon>
        <taxon>Chromadorea</taxon>
        <taxon>Rhabditida</taxon>
        <taxon>Rhabditina</taxon>
        <taxon>Rhabditomorpha</taxon>
        <taxon>Rhabditoidea</taxon>
        <taxon>Rhabditidae</taxon>
        <taxon>Peloderinae</taxon>
        <taxon>Caenorhabditis</taxon>
    </lineage>
</organism>
<dbReference type="KEGG" id="crq:GCK72_013473"/>
<dbReference type="AlphaFoldDB" id="E3MRA7"/>
<dbReference type="InParanoid" id="E3MRA7"/>
<dbReference type="EMBL" id="DS268468">
    <property type="protein sequence ID" value="EFP07255.1"/>
    <property type="molecule type" value="Genomic_DNA"/>
</dbReference>
<dbReference type="Proteomes" id="UP000008281">
    <property type="component" value="Unassembled WGS sequence"/>
</dbReference>
<keyword evidence="2" id="KW-1185">Reference proteome</keyword>